<dbReference type="PANTHER" id="PTHR46075:SF2">
    <property type="entry name" value="RHO GTPASE ACTIVATING PROTEIN AT 5A, ISOFORM A"/>
    <property type="match status" value="1"/>
</dbReference>
<evidence type="ECO:0000313" key="8">
    <source>
        <dbReference type="EMBL" id="CAD2182504.1"/>
    </source>
</evidence>
<dbReference type="PROSITE" id="PS50081">
    <property type="entry name" value="ZF_DAG_PE_2"/>
    <property type="match status" value="1"/>
</dbReference>
<dbReference type="SUPFAM" id="SSF57889">
    <property type="entry name" value="Cysteine-rich domain"/>
    <property type="match status" value="1"/>
</dbReference>
<dbReference type="InterPro" id="IPR000198">
    <property type="entry name" value="RhoGAP_dom"/>
</dbReference>
<sequence length="420" mass="48573">MEEDEETVGYWKTKLMELQEKAPKPIMVICQQKIVDKPYYYGKEFHGFIDREEAEKLVLAVGEGAFLVRASRRSEGAFTLHVVFEGVVQNYKLFYDGAHYVGIKRYDSIEILVEDGLINMYVAEHASSYINSMADEAVYELSPYSHYHRAPELDNSDKQRQIAPRCHNFTSFTFKMPHYCDFCRNFLWGLVQQGVRCLDCGFSAHLKCSEKSRPDCRPEAKYIKRMFAVDLTTLCLAHGVRVPTPLLHCIDEVERRGINVEGIYRVSGSFERIDKLRRQYDLSHNVELSQEEDIHTVAGLLKLYLRLLPQQLVPFSVFRALLKAYTSSMENLERIRNCRSALDELNEANKDTLRTLLAHLRKIANNSTENKMSAENLSTIFSPTIFCTGNFPFPALPNQANFKLIYLKKIIFSNMFYLIF</sequence>
<evidence type="ECO:0000259" key="5">
    <source>
        <dbReference type="PROSITE" id="PS50001"/>
    </source>
</evidence>
<dbReference type="InterPro" id="IPR000980">
    <property type="entry name" value="SH2"/>
</dbReference>
<comment type="caution">
    <text evidence="8">The sequence shown here is derived from an EMBL/GenBank/DDBJ whole genome shotgun (WGS) entry which is preliminary data.</text>
</comment>
<keyword evidence="1" id="KW-0343">GTPase activation</keyword>
<dbReference type="PROSITE" id="PS50001">
    <property type="entry name" value="SH2"/>
    <property type="match status" value="1"/>
</dbReference>
<dbReference type="SMART" id="SM00324">
    <property type="entry name" value="RhoGAP"/>
    <property type="match status" value="1"/>
</dbReference>
<evidence type="ECO:0000313" key="9">
    <source>
        <dbReference type="Proteomes" id="UP000580250"/>
    </source>
</evidence>
<dbReference type="InterPro" id="IPR036860">
    <property type="entry name" value="SH2_dom_sf"/>
</dbReference>
<dbReference type="SMART" id="SM00109">
    <property type="entry name" value="C1"/>
    <property type="match status" value="1"/>
</dbReference>
<dbReference type="InterPro" id="IPR002219">
    <property type="entry name" value="PKC_DAG/PE"/>
</dbReference>
<dbReference type="SUPFAM" id="SSF48350">
    <property type="entry name" value="GTPase activation domain, GAP"/>
    <property type="match status" value="1"/>
</dbReference>
<dbReference type="GO" id="GO:0005096">
    <property type="term" value="F:GTPase activator activity"/>
    <property type="evidence" value="ECO:0007669"/>
    <property type="project" value="UniProtKB-KW"/>
</dbReference>
<dbReference type="FunFam" id="3.30.60.20:FF:000025">
    <property type="entry name" value="Chimaerin"/>
    <property type="match status" value="1"/>
</dbReference>
<keyword evidence="3" id="KW-0862">Zinc</keyword>
<dbReference type="Gene3D" id="1.10.555.10">
    <property type="entry name" value="Rho GTPase activation protein"/>
    <property type="match status" value="1"/>
</dbReference>
<evidence type="ECO:0000256" key="2">
    <source>
        <dbReference type="ARBA" id="ARBA00022723"/>
    </source>
</evidence>
<organism evidence="8 9">
    <name type="scientific">Meloidogyne enterolobii</name>
    <name type="common">Root-knot nematode worm</name>
    <name type="synonym">Meloidogyne mayaguensis</name>
    <dbReference type="NCBI Taxonomy" id="390850"/>
    <lineage>
        <taxon>Eukaryota</taxon>
        <taxon>Metazoa</taxon>
        <taxon>Ecdysozoa</taxon>
        <taxon>Nematoda</taxon>
        <taxon>Chromadorea</taxon>
        <taxon>Rhabditida</taxon>
        <taxon>Tylenchina</taxon>
        <taxon>Tylenchomorpha</taxon>
        <taxon>Tylenchoidea</taxon>
        <taxon>Meloidogynidae</taxon>
        <taxon>Meloidogyninae</taxon>
        <taxon>Meloidogyne</taxon>
    </lineage>
</organism>
<feature type="domain" description="Phorbol-ester/DAG-type" evidence="6">
    <location>
        <begin position="166"/>
        <end position="216"/>
    </location>
</feature>
<dbReference type="InterPro" id="IPR020454">
    <property type="entry name" value="DAG/PE-bd"/>
</dbReference>
<evidence type="ECO:0000259" key="7">
    <source>
        <dbReference type="PROSITE" id="PS50238"/>
    </source>
</evidence>
<dbReference type="CDD" id="cd20806">
    <property type="entry name" value="C1_CHN"/>
    <property type="match status" value="1"/>
</dbReference>
<dbReference type="Pfam" id="PF00620">
    <property type="entry name" value="RhoGAP"/>
    <property type="match status" value="1"/>
</dbReference>
<reference evidence="8 9" key="1">
    <citation type="submission" date="2020-08" db="EMBL/GenBank/DDBJ databases">
        <authorList>
            <person name="Koutsovoulos G."/>
            <person name="Danchin GJ E."/>
        </authorList>
    </citation>
    <scope>NUCLEOTIDE SEQUENCE [LARGE SCALE GENOMIC DNA]</scope>
</reference>
<dbReference type="PROSITE" id="PS00479">
    <property type="entry name" value="ZF_DAG_PE_1"/>
    <property type="match status" value="1"/>
</dbReference>
<dbReference type="AlphaFoldDB" id="A0A6V7W625"/>
<dbReference type="InterPro" id="IPR046349">
    <property type="entry name" value="C1-like_sf"/>
</dbReference>
<dbReference type="SUPFAM" id="SSF55550">
    <property type="entry name" value="SH2 domain"/>
    <property type="match status" value="1"/>
</dbReference>
<feature type="domain" description="SH2" evidence="5">
    <location>
        <begin position="44"/>
        <end position="114"/>
    </location>
</feature>
<evidence type="ECO:0000259" key="6">
    <source>
        <dbReference type="PROSITE" id="PS50081"/>
    </source>
</evidence>
<dbReference type="Proteomes" id="UP000580250">
    <property type="component" value="Unassembled WGS sequence"/>
</dbReference>
<dbReference type="SMART" id="SM00252">
    <property type="entry name" value="SH2"/>
    <property type="match status" value="1"/>
</dbReference>
<dbReference type="EMBL" id="CAJEWN010000433">
    <property type="protein sequence ID" value="CAD2182504.1"/>
    <property type="molecule type" value="Genomic_DNA"/>
</dbReference>
<name>A0A6V7W625_MELEN</name>
<dbReference type="Pfam" id="PF00130">
    <property type="entry name" value="C1_1"/>
    <property type="match status" value="1"/>
</dbReference>
<dbReference type="PANTHER" id="PTHR46075">
    <property type="entry name" value="CHIMERIN FAMILY MEMBER"/>
    <property type="match status" value="1"/>
</dbReference>
<dbReference type="GO" id="GO:0007165">
    <property type="term" value="P:signal transduction"/>
    <property type="evidence" value="ECO:0007669"/>
    <property type="project" value="InterPro"/>
</dbReference>
<accession>A0A6V7W625</accession>
<gene>
    <name evidence="8" type="ORF">MENT_LOCUS34716</name>
</gene>
<feature type="domain" description="Rho-GAP" evidence="7">
    <location>
        <begin position="229"/>
        <end position="419"/>
    </location>
</feature>
<dbReference type="PROSITE" id="PS50238">
    <property type="entry name" value="RHOGAP"/>
    <property type="match status" value="1"/>
</dbReference>
<evidence type="ECO:0000256" key="4">
    <source>
        <dbReference type="PROSITE-ProRule" id="PRU00191"/>
    </source>
</evidence>
<dbReference type="PRINTS" id="PR00008">
    <property type="entry name" value="DAGPEDOMAIN"/>
</dbReference>
<dbReference type="Gene3D" id="3.30.505.10">
    <property type="entry name" value="SH2 domain"/>
    <property type="match status" value="1"/>
</dbReference>
<dbReference type="Gene3D" id="3.30.60.20">
    <property type="match status" value="1"/>
</dbReference>
<dbReference type="FunFam" id="3.30.505.10:FF:000019">
    <property type="entry name" value="Chimaerin"/>
    <property type="match status" value="1"/>
</dbReference>
<dbReference type="Pfam" id="PF00017">
    <property type="entry name" value="SH2"/>
    <property type="match status" value="1"/>
</dbReference>
<proteinExistence type="predicted"/>
<evidence type="ECO:0000256" key="3">
    <source>
        <dbReference type="ARBA" id="ARBA00022833"/>
    </source>
</evidence>
<keyword evidence="4" id="KW-0727">SH2 domain</keyword>
<protein>
    <submittedName>
        <fullName evidence="8">Uncharacterized protein</fullName>
    </submittedName>
</protein>
<dbReference type="GO" id="GO:0046872">
    <property type="term" value="F:metal ion binding"/>
    <property type="evidence" value="ECO:0007669"/>
    <property type="project" value="UniProtKB-KW"/>
</dbReference>
<dbReference type="OrthoDB" id="3196451at2759"/>
<keyword evidence="2" id="KW-0479">Metal-binding</keyword>
<dbReference type="InterPro" id="IPR051854">
    <property type="entry name" value="Rho-type_GAP"/>
</dbReference>
<dbReference type="CDD" id="cd00159">
    <property type="entry name" value="RhoGAP"/>
    <property type="match status" value="1"/>
</dbReference>
<evidence type="ECO:0000256" key="1">
    <source>
        <dbReference type="ARBA" id="ARBA00022468"/>
    </source>
</evidence>
<dbReference type="InterPro" id="IPR008936">
    <property type="entry name" value="Rho_GTPase_activation_prot"/>
</dbReference>